<keyword evidence="1" id="KW-0596">Phosphopantetheine</keyword>
<dbReference type="SUPFAM" id="SSF56801">
    <property type="entry name" value="Acetyl-CoA synthetase-like"/>
    <property type="match status" value="1"/>
</dbReference>
<dbReference type="Gene3D" id="1.10.1200.10">
    <property type="entry name" value="ACP-like"/>
    <property type="match status" value="1"/>
</dbReference>
<evidence type="ECO:0000256" key="4">
    <source>
        <dbReference type="ARBA" id="ARBA00029454"/>
    </source>
</evidence>
<dbReference type="InterPro" id="IPR020845">
    <property type="entry name" value="AMP-binding_CS"/>
</dbReference>
<dbReference type="InterPro" id="IPR010071">
    <property type="entry name" value="AA_adenyl_dom"/>
</dbReference>
<proteinExistence type="inferred from homology"/>
<dbReference type="InterPro" id="IPR042099">
    <property type="entry name" value="ANL_N_sf"/>
</dbReference>
<dbReference type="PROSITE" id="PS00455">
    <property type="entry name" value="AMP_BINDING"/>
    <property type="match status" value="1"/>
</dbReference>
<comment type="caution">
    <text evidence="6">The sequence shown here is derived from an EMBL/GenBank/DDBJ whole genome shotgun (WGS) entry which is preliminary data.</text>
</comment>
<dbReference type="Gene3D" id="3.40.50.12780">
    <property type="entry name" value="N-terminal domain of ligase-like"/>
    <property type="match status" value="1"/>
</dbReference>
<evidence type="ECO:0000313" key="6">
    <source>
        <dbReference type="EMBL" id="KNG81261.1"/>
    </source>
</evidence>
<dbReference type="InterPro" id="IPR045851">
    <property type="entry name" value="AMP-bd_C_sf"/>
</dbReference>
<accession>A0A0L1INZ2</accession>
<dbReference type="InterPro" id="IPR023213">
    <property type="entry name" value="CAT-like_dom_sf"/>
</dbReference>
<dbReference type="STRING" id="1509407.A0A0L1INZ2"/>
<organism evidence="6 7">
    <name type="scientific">Aspergillus nomiae NRRL (strain ATCC 15546 / NRRL 13137 / CBS 260.88 / M93)</name>
    <dbReference type="NCBI Taxonomy" id="1509407"/>
    <lineage>
        <taxon>Eukaryota</taxon>
        <taxon>Fungi</taxon>
        <taxon>Dikarya</taxon>
        <taxon>Ascomycota</taxon>
        <taxon>Pezizomycotina</taxon>
        <taxon>Eurotiomycetes</taxon>
        <taxon>Eurotiomycetidae</taxon>
        <taxon>Eurotiales</taxon>
        <taxon>Aspergillaceae</taxon>
        <taxon>Aspergillus</taxon>
        <taxon>Aspergillus subgen. Circumdati</taxon>
    </lineage>
</organism>
<dbReference type="PANTHER" id="PTHR45527:SF1">
    <property type="entry name" value="FATTY ACID SYNTHASE"/>
    <property type="match status" value="1"/>
</dbReference>
<dbReference type="Gene3D" id="3.30.559.10">
    <property type="entry name" value="Chloramphenicol acetyltransferase-like domain"/>
    <property type="match status" value="1"/>
</dbReference>
<gene>
    <name evidence="6" type="ORF">ANOM_010544</name>
</gene>
<evidence type="ECO:0000256" key="2">
    <source>
        <dbReference type="ARBA" id="ARBA00022553"/>
    </source>
</evidence>
<comment type="similarity">
    <text evidence="4">Belongs to the NRP synthetase family.</text>
</comment>
<dbReference type="InterPro" id="IPR009081">
    <property type="entry name" value="PP-bd_ACP"/>
</dbReference>
<reference evidence="6 7" key="1">
    <citation type="submission" date="2014-06" db="EMBL/GenBank/DDBJ databases">
        <title>The Genome of the Aflatoxigenic Filamentous Fungus Aspergillus nomius.</title>
        <authorList>
            <person name="Moore M.G."/>
            <person name="Shannon B.M."/>
            <person name="Brian M.M."/>
        </authorList>
    </citation>
    <scope>NUCLEOTIDE SEQUENCE [LARGE SCALE GENOMIC DNA]</scope>
    <source>
        <strain evidence="6 7">NRRL 13137</strain>
    </source>
</reference>
<keyword evidence="3" id="KW-0436">Ligase</keyword>
<dbReference type="InterPro" id="IPR036736">
    <property type="entry name" value="ACP-like_sf"/>
</dbReference>
<dbReference type="PROSITE" id="PS00012">
    <property type="entry name" value="PHOSPHOPANTETHEINE"/>
    <property type="match status" value="1"/>
</dbReference>
<evidence type="ECO:0000256" key="1">
    <source>
        <dbReference type="ARBA" id="ARBA00022450"/>
    </source>
</evidence>
<dbReference type="GO" id="GO:0044550">
    <property type="term" value="P:secondary metabolite biosynthetic process"/>
    <property type="evidence" value="ECO:0007669"/>
    <property type="project" value="TreeGrafter"/>
</dbReference>
<dbReference type="NCBIfam" id="TIGR01733">
    <property type="entry name" value="AA-adenyl-dom"/>
    <property type="match status" value="1"/>
</dbReference>
<evidence type="ECO:0000313" key="7">
    <source>
        <dbReference type="Proteomes" id="UP000037505"/>
    </source>
</evidence>
<dbReference type="FunFam" id="3.30.300.30:FF:000015">
    <property type="entry name" value="Nonribosomal peptide synthase SidD"/>
    <property type="match status" value="1"/>
</dbReference>
<protein>
    <recommendedName>
        <fullName evidence="5">Carrier domain-containing protein</fullName>
    </recommendedName>
</protein>
<dbReference type="RefSeq" id="XP_015402184.1">
    <property type="nucleotide sequence ID" value="XM_015555800.1"/>
</dbReference>
<dbReference type="SUPFAM" id="SSF47336">
    <property type="entry name" value="ACP-like"/>
    <property type="match status" value="1"/>
</dbReference>
<dbReference type="GO" id="GO:0005737">
    <property type="term" value="C:cytoplasm"/>
    <property type="evidence" value="ECO:0007669"/>
    <property type="project" value="TreeGrafter"/>
</dbReference>
<evidence type="ECO:0000259" key="5">
    <source>
        <dbReference type="PROSITE" id="PS50075"/>
    </source>
</evidence>
<dbReference type="GeneID" id="26812348"/>
<dbReference type="Pfam" id="PF00550">
    <property type="entry name" value="PP-binding"/>
    <property type="match status" value="1"/>
</dbReference>
<dbReference type="Gene3D" id="3.30.300.30">
    <property type="match status" value="1"/>
</dbReference>
<keyword evidence="2" id="KW-0597">Phosphoprotein</keyword>
<dbReference type="GO" id="GO:0031177">
    <property type="term" value="F:phosphopantetheine binding"/>
    <property type="evidence" value="ECO:0007669"/>
    <property type="project" value="TreeGrafter"/>
</dbReference>
<dbReference type="PROSITE" id="PS50075">
    <property type="entry name" value="CARRIER"/>
    <property type="match status" value="1"/>
</dbReference>
<dbReference type="OrthoDB" id="416786at2759"/>
<sequence length="1258" mass="139486">MAEYTASCFFPRPPADHKLAYTKILRYPVFRLRSSRGVTPLTAYIQLAWTILIGKLTDATDVEFGLTLRRSNGGSQNVSFRFHISEDEKVEQALASIQTSTFRSSENARSDFHFHLNIEEKWNDENEPCYPPPSGVCSLVVTCCIHGGLSAKDMPDLQFIVHYDTRIMETVEVLRMLHQLKHILYQLPEALQTRLRELDLVSPEDWLTLRNWNAKLPRASKVTLHELALYHGGSQPAIAAWDGSMTYHQLNRASLGVAQHLLHCGVCPGMFIPFCLEKSKWSVLTILAILRVGGIWVPIDPNTPIGRAREMIEGMGAQFVVASAAQRHKMEQLGPRLLVVSDSMASTDAANCIPLPEVHPEDLAMVLFTSGTTGRPKGMQVHHENIGTAALAILDMLNIDSTTRALHFASYSFDLAMYEMICTLHRGACLCIPSESERLDDVTGFMREQKISWAAFTPSSFSLLRPGDLPDLRTVALAGEAIPPSLVQAWTPHVQLVNVYGPTESSVCSAGPIPQHRWRAGTIGPMLGGIGWITDPTDTEKLVPIGAIGELLVEGPGITGGYLNRPSSLSIDAFIDAPSWLHHFRSSPSSAQIPGRLYRTGDLVRYTSLGWIQFVGRQDTQIKIRGQRVELGEVEHRVQEAFPSALHVVVESVNPSAGRKSPILVAFILIQQNDTLLEAESTLLCEHSSEFEAQVMTASTRLQESLPVYMIPSLFVPIRYLPRTITAKTDRAQLRQLVINRPWRELQRYRPAPPCRCDRQAASSLTESKELQIIVSLVADVLTCDIEDIRTEDSFLSLGGDSLSAMELVGLARKAGLTLSVLSVLRTQSLQELSNSSAALQQSLTDGPTGQAFSQLRVDDPKTFLAHLVSRLSPQTAIIEDIEDVLPATPRQEYLSDFPCEYLLLQLQGSINHVQLQQACERLVHYHPILRTVFVRSEDIMHQVVLRHPAVALHVQSPKTDTKEDVNASALQWCQADSLLPVSPSKLPVRFVLVQGTTQDDNVLVLRYSRPPPAVSFPAFMYHALSQDRTAEFSFWRHVLQNAEMTQLPPPTNPDPNPQILLAPLPLPTIKPPAGITAATVVKAAWALVLAEQTGLHEIVFTQVVSGRSMPITDIQNVVGPCNRILPVRVSIDSSRDSLLQQIHTQHIDSLPFQGVYLRDIIQHCTSWPADTTMGSIVLHQNIEYPKSFAMGDLQCTPSYFNAPPRHMPVTVVSMPQETGHRIFLTCSSDSATQVYLDALRESMGRHMAALLKPEVDL</sequence>
<dbReference type="InterPro" id="IPR000873">
    <property type="entry name" value="AMP-dep_synth/lig_dom"/>
</dbReference>
<dbReference type="PANTHER" id="PTHR45527">
    <property type="entry name" value="NONRIBOSOMAL PEPTIDE SYNTHETASE"/>
    <property type="match status" value="1"/>
</dbReference>
<dbReference type="GO" id="GO:0016874">
    <property type="term" value="F:ligase activity"/>
    <property type="evidence" value="ECO:0007669"/>
    <property type="project" value="UniProtKB-KW"/>
</dbReference>
<dbReference type="InterPro" id="IPR006162">
    <property type="entry name" value="Ppantetheine_attach_site"/>
</dbReference>
<name>A0A0L1INZ2_ASPN3</name>
<keyword evidence="7" id="KW-1185">Reference proteome</keyword>
<dbReference type="AlphaFoldDB" id="A0A0L1INZ2"/>
<dbReference type="CDD" id="cd05918">
    <property type="entry name" value="A_NRPS_SidN3_like"/>
    <property type="match status" value="1"/>
</dbReference>
<dbReference type="Pfam" id="PF00668">
    <property type="entry name" value="Condensation"/>
    <property type="match status" value="1"/>
</dbReference>
<evidence type="ECO:0000256" key="3">
    <source>
        <dbReference type="ARBA" id="ARBA00022598"/>
    </source>
</evidence>
<dbReference type="GO" id="GO:0043041">
    <property type="term" value="P:amino acid activation for nonribosomal peptide biosynthetic process"/>
    <property type="evidence" value="ECO:0007669"/>
    <property type="project" value="TreeGrafter"/>
</dbReference>
<dbReference type="Proteomes" id="UP000037505">
    <property type="component" value="Unassembled WGS sequence"/>
</dbReference>
<dbReference type="SUPFAM" id="SSF52777">
    <property type="entry name" value="CoA-dependent acyltransferases"/>
    <property type="match status" value="3"/>
</dbReference>
<dbReference type="EMBL" id="JNOM01000472">
    <property type="protein sequence ID" value="KNG81261.1"/>
    <property type="molecule type" value="Genomic_DNA"/>
</dbReference>
<dbReference type="Gene3D" id="3.30.559.30">
    <property type="entry name" value="Nonribosomal peptide synthetase, condensation domain"/>
    <property type="match status" value="2"/>
</dbReference>
<dbReference type="Pfam" id="PF00501">
    <property type="entry name" value="AMP-binding"/>
    <property type="match status" value="1"/>
</dbReference>
<feature type="domain" description="Carrier" evidence="5">
    <location>
        <begin position="765"/>
        <end position="841"/>
    </location>
</feature>
<dbReference type="InterPro" id="IPR001242">
    <property type="entry name" value="Condensation_dom"/>
</dbReference>